<keyword evidence="1" id="KW-0472">Membrane</keyword>
<gene>
    <name evidence="2" type="ORF">PROFUN_13545</name>
</gene>
<organism evidence="2 3">
    <name type="scientific">Planoprotostelium fungivorum</name>
    <dbReference type="NCBI Taxonomy" id="1890364"/>
    <lineage>
        <taxon>Eukaryota</taxon>
        <taxon>Amoebozoa</taxon>
        <taxon>Evosea</taxon>
        <taxon>Variosea</taxon>
        <taxon>Cavosteliida</taxon>
        <taxon>Cavosteliaceae</taxon>
        <taxon>Planoprotostelium</taxon>
    </lineage>
</organism>
<name>A0A2P6N3S5_9EUKA</name>
<dbReference type="AlphaFoldDB" id="A0A2P6N3S5"/>
<dbReference type="EMBL" id="MDYQ01000215">
    <property type="protein sequence ID" value="PRP78596.1"/>
    <property type="molecule type" value="Genomic_DNA"/>
</dbReference>
<keyword evidence="1" id="KW-1133">Transmembrane helix</keyword>
<dbReference type="Proteomes" id="UP000241769">
    <property type="component" value="Unassembled WGS sequence"/>
</dbReference>
<keyword evidence="3" id="KW-1185">Reference proteome</keyword>
<evidence type="ECO:0000256" key="1">
    <source>
        <dbReference type="SAM" id="Phobius"/>
    </source>
</evidence>
<comment type="caution">
    <text evidence="2">The sequence shown here is derived from an EMBL/GenBank/DDBJ whole genome shotgun (WGS) entry which is preliminary data.</text>
</comment>
<sequence length="99" mass="10235">MSLSIRIVRSAMNTLKGTSTRKGCAINLGSINSGIANSFCVTPHATMSFNRAALSESLGLKDVESSGAFRSHASAAGSFVSVIITFIGGVLTIMLDPGR</sequence>
<keyword evidence="1" id="KW-0812">Transmembrane</keyword>
<evidence type="ECO:0000313" key="2">
    <source>
        <dbReference type="EMBL" id="PRP78596.1"/>
    </source>
</evidence>
<dbReference type="InParanoid" id="A0A2P6N3S5"/>
<protein>
    <submittedName>
        <fullName evidence="2">Uncharacterized protein</fullName>
    </submittedName>
</protein>
<reference evidence="2 3" key="1">
    <citation type="journal article" date="2018" name="Genome Biol. Evol.">
        <title>Multiple Roots of Fruiting Body Formation in Amoebozoa.</title>
        <authorList>
            <person name="Hillmann F."/>
            <person name="Forbes G."/>
            <person name="Novohradska S."/>
            <person name="Ferling I."/>
            <person name="Riege K."/>
            <person name="Groth M."/>
            <person name="Westermann M."/>
            <person name="Marz M."/>
            <person name="Spaller T."/>
            <person name="Winckler T."/>
            <person name="Schaap P."/>
            <person name="Glockner G."/>
        </authorList>
    </citation>
    <scope>NUCLEOTIDE SEQUENCE [LARGE SCALE GENOMIC DNA]</scope>
    <source>
        <strain evidence="2 3">Jena</strain>
    </source>
</reference>
<proteinExistence type="predicted"/>
<evidence type="ECO:0000313" key="3">
    <source>
        <dbReference type="Proteomes" id="UP000241769"/>
    </source>
</evidence>
<accession>A0A2P6N3S5</accession>
<feature type="transmembrane region" description="Helical" evidence="1">
    <location>
        <begin position="75"/>
        <end position="95"/>
    </location>
</feature>